<gene>
    <name evidence="2" type="ORF">CTI12_AA115930</name>
</gene>
<dbReference type="InterPro" id="IPR026960">
    <property type="entry name" value="RVT-Znf"/>
</dbReference>
<organism evidence="2 3">
    <name type="scientific">Artemisia annua</name>
    <name type="common">Sweet wormwood</name>
    <dbReference type="NCBI Taxonomy" id="35608"/>
    <lineage>
        <taxon>Eukaryota</taxon>
        <taxon>Viridiplantae</taxon>
        <taxon>Streptophyta</taxon>
        <taxon>Embryophyta</taxon>
        <taxon>Tracheophyta</taxon>
        <taxon>Spermatophyta</taxon>
        <taxon>Magnoliopsida</taxon>
        <taxon>eudicotyledons</taxon>
        <taxon>Gunneridae</taxon>
        <taxon>Pentapetalae</taxon>
        <taxon>asterids</taxon>
        <taxon>campanulids</taxon>
        <taxon>Asterales</taxon>
        <taxon>Asteraceae</taxon>
        <taxon>Asteroideae</taxon>
        <taxon>Anthemideae</taxon>
        <taxon>Artemisiinae</taxon>
        <taxon>Artemisia</taxon>
    </lineage>
</organism>
<accession>A0A2U1PTA3</accession>
<dbReference type="OrthoDB" id="696485at2759"/>
<keyword evidence="2" id="KW-0548">Nucleotidyltransferase</keyword>
<proteinExistence type="predicted"/>
<name>A0A2U1PTA3_ARTAN</name>
<keyword evidence="3" id="KW-1185">Reference proteome</keyword>
<sequence length="301" mass="33746">MWKKVVVGCHSSCRAWTMLSCNPSPSGCWKQIVKVGEKRLQNGRYLNSYFVGVVGNGSSINFWGDNWIGNLGSGAGTSTNEEVSELFVLLSAIYDHQWENGDDCWKWEGDKDGIYTVNKAKKVIADRQMPANVSKLKWVGWTPLKCNIMVWRADLNRLPTRVELVKRGIQLDNDLCPLCDADQETSTHLFTGCLFTSEIWSRVGAWCRLSPVLAFDISDLLMLADNQTKTKKEIQVLRGSTTNRSCGLISSGLVPVVFNPYGFGPLTNLSVSLPNFLVTWLISGGQFRLSMFGYILYFDFL</sequence>
<keyword evidence="2" id="KW-0808">Transferase</keyword>
<feature type="domain" description="Reverse transcriptase zinc-binding" evidence="1">
    <location>
        <begin position="115"/>
        <end position="200"/>
    </location>
</feature>
<keyword evidence="2" id="KW-0695">RNA-directed DNA polymerase</keyword>
<reference evidence="2 3" key="1">
    <citation type="journal article" date="2018" name="Mol. Plant">
        <title>The genome of Artemisia annua provides insight into the evolution of Asteraceae family and artemisinin biosynthesis.</title>
        <authorList>
            <person name="Shen Q."/>
            <person name="Zhang L."/>
            <person name="Liao Z."/>
            <person name="Wang S."/>
            <person name="Yan T."/>
            <person name="Shi P."/>
            <person name="Liu M."/>
            <person name="Fu X."/>
            <person name="Pan Q."/>
            <person name="Wang Y."/>
            <person name="Lv Z."/>
            <person name="Lu X."/>
            <person name="Zhang F."/>
            <person name="Jiang W."/>
            <person name="Ma Y."/>
            <person name="Chen M."/>
            <person name="Hao X."/>
            <person name="Li L."/>
            <person name="Tang Y."/>
            <person name="Lv G."/>
            <person name="Zhou Y."/>
            <person name="Sun X."/>
            <person name="Brodelius P.E."/>
            <person name="Rose J.K.C."/>
            <person name="Tang K."/>
        </authorList>
    </citation>
    <scope>NUCLEOTIDE SEQUENCE [LARGE SCALE GENOMIC DNA]</scope>
    <source>
        <strain evidence="3">cv. Huhao1</strain>
        <tissue evidence="2">Leaf</tissue>
    </source>
</reference>
<dbReference type="Proteomes" id="UP000245207">
    <property type="component" value="Unassembled WGS sequence"/>
</dbReference>
<evidence type="ECO:0000313" key="3">
    <source>
        <dbReference type="Proteomes" id="UP000245207"/>
    </source>
</evidence>
<protein>
    <submittedName>
        <fullName evidence="2">Reverse transcriptase domain, Reverse transcriptase zinc-binding domain protein</fullName>
    </submittedName>
</protein>
<dbReference type="Pfam" id="PF13966">
    <property type="entry name" value="zf-RVT"/>
    <property type="match status" value="1"/>
</dbReference>
<comment type="caution">
    <text evidence="2">The sequence shown here is derived from an EMBL/GenBank/DDBJ whole genome shotgun (WGS) entry which is preliminary data.</text>
</comment>
<dbReference type="AlphaFoldDB" id="A0A2U1PTA3"/>
<dbReference type="GO" id="GO:0003964">
    <property type="term" value="F:RNA-directed DNA polymerase activity"/>
    <property type="evidence" value="ECO:0007669"/>
    <property type="project" value="UniProtKB-KW"/>
</dbReference>
<dbReference type="EMBL" id="PKPP01000759">
    <property type="protein sequence ID" value="PWA88998.1"/>
    <property type="molecule type" value="Genomic_DNA"/>
</dbReference>
<evidence type="ECO:0000259" key="1">
    <source>
        <dbReference type="Pfam" id="PF13966"/>
    </source>
</evidence>
<evidence type="ECO:0000313" key="2">
    <source>
        <dbReference type="EMBL" id="PWA88998.1"/>
    </source>
</evidence>